<dbReference type="AlphaFoldDB" id="C9LH99"/>
<keyword evidence="2" id="KW-1185">Reference proteome</keyword>
<dbReference type="EMBL" id="ACIJ02000018">
    <property type="protein sequence ID" value="EEX72057.1"/>
    <property type="molecule type" value="Genomic_DNA"/>
</dbReference>
<accession>C9LH99</accession>
<sequence>MSANLFSRDEKRTKGEVVPVLLRFEGRLLVFLGYESLMK</sequence>
<protein>
    <submittedName>
        <fullName evidence="1">Uncharacterized protein</fullName>
    </submittedName>
</protein>
<evidence type="ECO:0000313" key="2">
    <source>
        <dbReference type="Proteomes" id="UP000003460"/>
    </source>
</evidence>
<evidence type="ECO:0000313" key="1">
    <source>
        <dbReference type="EMBL" id="EEX72057.1"/>
    </source>
</evidence>
<dbReference type="HOGENOM" id="CLU_3314918_0_0_10"/>
<proteinExistence type="predicted"/>
<comment type="caution">
    <text evidence="1">The sequence shown here is derived from an EMBL/GenBank/DDBJ whole genome shotgun (WGS) entry which is preliminary data.</text>
</comment>
<dbReference type="Proteomes" id="UP000003460">
    <property type="component" value="Unassembled WGS sequence"/>
</dbReference>
<name>C9LH99_9BACT</name>
<gene>
    <name evidence="1" type="ORF">GCWU000325_01600</name>
</gene>
<organism evidence="1 2">
    <name type="scientific">Alloprevotella tannerae ATCC 51259</name>
    <dbReference type="NCBI Taxonomy" id="626522"/>
    <lineage>
        <taxon>Bacteria</taxon>
        <taxon>Pseudomonadati</taxon>
        <taxon>Bacteroidota</taxon>
        <taxon>Bacteroidia</taxon>
        <taxon>Bacteroidales</taxon>
        <taxon>Prevotellaceae</taxon>
        <taxon>Alloprevotella</taxon>
    </lineage>
</organism>
<reference evidence="1" key="1">
    <citation type="submission" date="2009-09" db="EMBL/GenBank/DDBJ databases">
        <authorList>
            <person name="Weinstock G."/>
            <person name="Sodergren E."/>
            <person name="Clifton S."/>
            <person name="Fulton L."/>
            <person name="Fulton B."/>
            <person name="Courtney L."/>
            <person name="Fronick C."/>
            <person name="Harrison M."/>
            <person name="Strong C."/>
            <person name="Farmer C."/>
            <person name="Delahaunty K."/>
            <person name="Markovic C."/>
            <person name="Hall O."/>
            <person name="Minx P."/>
            <person name="Tomlinson C."/>
            <person name="Mitreva M."/>
            <person name="Nelson J."/>
            <person name="Hou S."/>
            <person name="Wollam A."/>
            <person name="Pepin K.H."/>
            <person name="Johnson M."/>
            <person name="Bhonagiri V."/>
            <person name="Nash W.E."/>
            <person name="Warren W."/>
            <person name="Chinwalla A."/>
            <person name="Mardis E.R."/>
            <person name="Wilson R.K."/>
        </authorList>
    </citation>
    <scope>NUCLEOTIDE SEQUENCE [LARGE SCALE GENOMIC DNA]</scope>
    <source>
        <strain evidence="1">ATCC 51259</strain>
    </source>
</reference>